<feature type="region of interest" description="Disordered" evidence="1">
    <location>
        <begin position="1"/>
        <end position="79"/>
    </location>
</feature>
<proteinExistence type="predicted"/>
<reference evidence="3" key="1">
    <citation type="submission" date="2021-01" db="EMBL/GenBank/DDBJ databases">
        <authorList>
            <person name="Corre E."/>
            <person name="Pelletier E."/>
            <person name="Niang G."/>
            <person name="Scheremetjew M."/>
            <person name="Finn R."/>
            <person name="Kale V."/>
            <person name="Holt S."/>
            <person name="Cochrane G."/>
            <person name="Meng A."/>
            <person name="Brown T."/>
            <person name="Cohen L."/>
        </authorList>
    </citation>
    <scope>NUCLEOTIDE SEQUENCE</scope>
    <source>
        <strain evidence="3">RCC1871</strain>
    </source>
</reference>
<evidence type="ECO:0000256" key="1">
    <source>
        <dbReference type="SAM" id="MobiDB-lite"/>
    </source>
</evidence>
<protein>
    <recommendedName>
        <fullName evidence="2">Protein ENHANCED DISEASE RESISTANCE 2 C-terminal domain-containing protein</fullName>
    </recommendedName>
</protein>
<name>A0A7S3CEZ6_9CHLO</name>
<feature type="domain" description="Protein ENHANCED DISEASE RESISTANCE 2 C-terminal" evidence="2">
    <location>
        <begin position="214"/>
        <end position="464"/>
    </location>
</feature>
<accession>A0A7S3CEZ6</accession>
<dbReference type="EMBL" id="HBHZ01009836">
    <property type="protein sequence ID" value="CAE0194460.1"/>
    <property type="molecule type" value="Transcribed_RNA"/>
</dbReference>
<sequence length="484" mass="54535">MGNKCGKHAEVRTLSRRGSKKDLASSALEACHVQKSKKKRRKPKKKRRWRLKKDNKSSSKQGAKTSGSPDPINGAASSWHLRTFSESSIQSADYQSAEEDELSDVVEEEFGLGDEEFAADAERCASFFTLSGLGSYVSSFFWGAQGGERGGRSTAPAGPRKANPSTWVPKFRSLSRASRQLDKHKAEGGRSLRKAAVPHESCKETGVEPEKHCWDEPRGHFFPLRGKNYLRDRIKLKNENLRPVYELVSVDFYSSERRVSHVARRLKLPSTDGIPEDCPVTPLLVVNYQAPMYPAKIFGKPFDGESLQVVAVYKLRDGFVADEEVAKGNLHPHTLKLLKEFCEDATDEATGVPCRDRLKMIPAMPNLEEWISKKTFGRAEAAILTKWQNKPMLVRPQVEYHVGPEYIEIDINIHDYIYATRRYFHALKHCLKHGVMDMALVLEGRRPDQLPEQVLASIRLQQVDFGMKFPPVPPLPNPDSLPSL</sequence>
<dbReference type="PANTHER" id="PTHR31558">
    <property type="entry name" value="CW14 PROTEIN"/>
    <property type="match status" value="1"/>
</dbReference>
<dbReference type="AlphaFoldDB" id="A0A7S3CEZ6"/>
<feature type="compositionally biased region" description="Basic residues" evidence="1">
    <location>
        <begin position="34"/>
        <end position="51"/>
    </location>
</feature>
<evidence type="ECO:0000313" key="3">
    <source>
        <dbReference type="EMBL" id="CAE0194460.1"/>
    </source>
</evidence>
<evidence type="ECO:0000259" key="2">
    <source>
        <dbReference type="Pfam" id="PF07059"/>
    </source>
</evidence>
<organism evidence="3">
    <name type="scientific">Chloropicon roscoffensis</name>
    <dbReference type="NCBI Taxonomy" id="1461544"/>
    <lineage>
        <taxon>Eukaryota</taxon>
        <taxon>Viridiplantae</taxon>
        <taxon>Chlorophyta</taxon>
        <taxon>Chloropicophyceae</taxon>
        <taxon>Chloropicales</taxon>
        <taxon>Chloropicaceae</taxon>
        <taxon>Chloropicon</taxon>
    </lineage>
</organism>
<feature type="compositionally biased region" description="Polar residues" evidence="1">
    <location>
        <begin position="58"/>
        <end position="68"/>
    </location>
</feature>
<dbReference type="InterPro" id="IPR009769">
    <property type="entry name" value="EDR2_C"/>
</dbReference>
<dbReference type="Pfam" id="PF07059">
    <property type="entry name" value="EDR2_C"/>
    <property type="match status" value="1"/>
</dbReference>
<dbReference type="PANTHER" id="PTHR31558:SF3">
    <property type="entry name" value="CW14 PROTEIN"/>
    <property type="match status" value="1"/>
</dbReference>
<feature type="region of interest" description="Disordered" evidence="1">
    <location>
        <begin position="147"/>
        <end position="207"/>
    </location>
</feature>
<feature type="compositionally biased region" description="Basic and acidic residues" evidence="1">
    <location>
        <begin position="179"/>
        <end position="190"/>
    </location>
</feature>
<gene>
    <name evidence="3" type="ORF">CROS1456_LOCUS7551</name>
</gene>